<dbReference type="InterPro" id="IPR017853">
    <property type="entry name" value="GH"/>
</dbReference>
<dbReference type="SUPFAM" id="SSF51445">
    <property type="entry name" value="(Trans)glycosidases"/>
    <property type="match status" value="1"/>
</dbReference>
<dbReference type="EMBL" id="BART01026130">
    <property type="protein sequence ID" value="GAG93156.1"/>
    <property type="molecule type" value="Genomic_DNA"/>
</dbReference>
<reference evidence="1" key="1">
    <citation type="journal article" date="2014" name="Front. Microbiol.">
        <title>High frequency of phylogenetically diverse reductive dehalogenase-homologous genes in deep subseafloor sedimentary metagenomes.</title>
        <authorList>
            <person name="Kawai M."/>
            <person name="Futagami T."/>
            <person name="Toyoda A."/>
            <person name="Takaki Y."/>
            <person name="Nishi S."/>
            <person name="Hori S."/>
            <person name="Arai W."/>
            <person name="Tsubouchi T."/>
            <person name="Morono Y."/>
            <person name="Uchiyama I."/>
            <person name="Ito T."/>
            <person name="Fujiyama A."/>
            <person name="Inagaki F."/>
            <person name="Takami H."/>
        </authorList>
    </citation>
    <scope>NUCLEOTIDE SEQUENCE</scope>
    <source>
        <strain evidence="1">Expedition CK06-06</strain>
    </source>
</reference>
<comment type="caution">
    <text evidence="1">The sequence shown here is derived from an EMBL/GenBank/DDBJ whole genome shotgun (WGS) entry which is preliminary data.</text>
</comment>
<dbReference type="AlphaFoldDB" id="X1D9P7"/>
<feature type="non-terminal residue" evidence="1">
    <location>
        <position position="1"/>
    </location>
</feature>
<feature type="non-terminal residue" evidence="1">
    <location>
        <position position="279"/>
    </location>
</feature>
<name>X1D9P7_9ZZZZ</name>
<evidence type="ECO:0008006" key="2">
    <source>
        <dbReference type="Google" id="ProtNLM"/>
    </source>
</evidence>
<evidence type="ECO:0000313" key="1">
    <source>
        <dbReference type="EMBL" id="GAG93156.1"/>
    </source>
</evidence>
<proteinExistence type="predicted"/>
<dbReference type="Gene3D" id="3.20.20.80">
    <property type="entry name" value="Glycosidases"/>
    <property type="match status" value="1"/>
</dbReference>
<gene>
    <name evidence="1" type="ORF">S01H4_46703</name>
</gene>
<accession>X1D9P7</accession>
<sequence>WEEGYRIDTDKNQDGQREYQTGTLYGRHFRVFADSMRKAAAEVGSDIKIGAVGYWGILYSGSRAQWNRQMIPECGSVCDFVSIHHYFSGSGADGILQTAYTMQEGPDQIYKWFDQASIPRVPVALTEWNLNKDISKPDCLNGMHAVIGLKNLVNSGIGMASRWNLVWSYNDGLTHGHFSNNRDNAVEGNSVWGPRATFYYFYYARRFLGDMMLRDTILGSDEIEAMATTYASGQVGLVLVNKGEQTENVSVDLSHYIPGSRYYWYELRGEDGNPFSEKV</sequence>
<organism evidence="1">
    <name type="scientific">marine sediment metagenome</name>
    <dbReference type="NCBI Taxonomy" id="412755"/>
    <lineage>
        <taxon>unclassified sequences</taxon>
        <taxon>metagenomes</taxon>
        <taxon>ecological metagenomes</taxon>
    </lineage>
</organism>
<protein>
    <recommendedName>
        <fullName evidence="2">Asl1-like glycosyl hydrolase catalytic domain-containing protein</fullName>
    </recommendedName>
</protein>